<dbReference type="Pfam" id="PF00512">
    <property type="entry name" value="HisKA"/>
    <property type="match status" value="1"/>
</dbReference>
<dbReference type="InterPro" id="IPR036097">
    <property type="entry name" value="HisK_dim/P_sf"/>
</dbReference>
<dbReference type="CDD" id="cd00082">
    <property type="entry name" value="HisKA"/>
    <property type="match status" value="1"/>
</dbReference>
<name>A0A0S7C2Z9_9BACT</name>
<evidence type="ECO:0000256" key="2">
    <source>
        <dbReference type="ARBA" id="ARBA00012438"/>
    </source>
</evidence>
<dbReference type="Gene3D" id="3.30.565.10">
    <property type="entry name" value="Histidine kinase-like ATPase, C-terminal domain"/>
    <property type="match status" value="1"/>
</dbReference>
<dbReference type="Gene3D" id="3.30.450.20">
    <property type="entry name" value="PAS domain"/>
    <property type="match status" value="4"/>
</dbReference>
<dbReference type="PATRIC" id="fig|1678841.3.peg.2187"/>
<feature type="domain" description="PAS" evidence="7">
    <location>
        <begin position="456"/>
        <end position="511"/>
    </location>
</feature>
<gene>
    <name evidence="9" type="ORF">TBC1_111956</name>
</gene>
<keyword evidence="3" id="KW-0597">Phosphoprotein</keyword>
<dbReference type="Pfam" id="PF08448">
    <property type="entry name" value="PAS_4"/>
    <property type="match status" value="2"/>
</dbReference>
<dbReference type="InterPro" id="IPR000700">
    <property type="entry name" value="PAS-assoc_C"/>
</dbReference>
<dbReference type="PANTHER" id="PTHR43304:SF1">
    <property type="entry name" value="PAC DOMAIN-CONTAINING PROTEIN"/>
    <property type="match status" value="1"/>
</dbReference>
<dbReference type="InterPro" id="IPR003594">
    <property type="entry name" value="HATPase_dom"/>
</dbReference>
<comment type="catalytic activity">
    <reaction evidence="1">
        <text>ATP + protein L-histidine = ADP + protein N-phospho-L-histidine.</text>
        <dbReference type="EC" id="2.7.13.3"/>
    </reaction>
</comment>
<keyword evidence="4" id="KW-0808">Transferase</keyword>
<feature type="domain" description="Histidine kinase" evidence="6">
    <location>
        <begin position="600"/>
        <end position="819"/>
    </location>
</feature>
<protein>
    <recommendedName>
        <fullName evidence="2">histidine kinase</fullName>
        <ecNumber evidence="2">2.7.13.3</ecNumber>
    </recommendedName>
</protein>
<dbReference type="InterPro" id="IPR052162">
    <property type="entry name" value="Sensor_kinase/Photoreceptor"/>
</dbReference>
<dbReference type="PROSITE" id="PS50112">
    <property type="entry name" value="PAS"/>
    <property type="match status" value="2"/>
</dbReference>
<dbReference type="RefSeq" id="WP_062041518.1">
    <property type="nucleotide sequence ID" value="NZ_DF968182.1"/>
</dbReference>
<dbReference type="STRING" id="1678841.TBC1_111956"/>
<dbReference type="SMART" id="SM00387">
    <property type="entry name" value="HATPase_c"/>
    <property type="match status" value="1"/>
</dbReference>
<dbReference type="AlphaFoldDB" id="A0A0S7C2Z9"/>
<dbReference type="PROSITE" id="PS50109">
    <property type="entry name" value="HIS_KIN"/>
    <property type="match status" value="1"/>
</dbReference>
<dbReference type="InterPro" id="IPR036890">
    <property type="entry name" value="HATPase_C_sf"/>
</dbReference>
<dbReference type="InterPro" id="IPR035965">
    <property type="entry name" value="PAS-like_dom_sf"/>
</dbReference>
<dbReference type="SUPFAM" id="SSF55785">
    <property type="entry name" value="PYP-like sensor domain (PAS domain)"/>
    <property type="match status" value="4"/>
</dbReference>
<evidence type="ECO:0000256" key="3">
    <source>
        <dbReference type="ARBA" id="ARBA00022553"/>
    </source>
</evidence>
<dbReference type="Gene3D" id="1.10.287.130">
    <property type="match status" value="1"/>
</dbReference>
<evidence type="ECO:0000256" key="4">
    <source>
        <dbReference type="ARBA" id="ARBA00022679"/>
    </source>
</evidence>
<dbReference type="EMBL" id="DF968182">
    <property type="protein sequence ID" value="GAP43798.1"/>
    <property type="molecule type" value="Genomic_DNA"/>
</dbReference>
<dbReference type="Proteomes" id="UP000053091">
    <property type="component" value="Unassembled WGS sequence"/>
</dbReference>
<dbReference type="SMART" id="SM00091">
    <property type="entry name" value="PAS"/>
    <property type="match status" value="4"/>
</dbReference>
<dbReference type="SMART" id="SM00388">
    <property type="entry name" value="HisKA"/>
    <property type="match status" value="1"/>
</dbReference>
<dbReference type="Pfam" id="PF08447">
    <property type="entry name" value="PAS_3"/>
    <property type="match status" value="2"/>
</dbReference>
<evidence type="ECO:0000256" key="1">
    <source>
        <dbReference type="ARBA" id="ARBA00000085"/>
    </source>
</evidence>
<dbReference type="CDD" id="cd00130">
    <property type="entry name" value="PAS"/>
    <property type="match status" value="3"/>
</dbReference>
<dbReference type="GO" id="GO:0000155">
    <property type="term" value="F:phosphorelay sensor kinase activity"/>
    <property type="evidence" value="ECO:0007669"/>
    <property type="project" value="InterPro"/>
</dbReference>
<evidence type="ECO:0000313" key="10">
    <source>
        <dbReference type="Proteomes" id="UP000053091"/>
    </source>
</evidence>
<evidence type="ECO:0000259" key="7">
    <source>
        <dbReference type="PROSITE" id="PS50112"/>
    </source>
</evidence>
<dbReference type="PROSITE" id="PS50113">
    <property type="entry name" value="PAC"/>
    <property type="match status" value="1"/>
</dbReference>
<dbReference type="PRINTS" id="PR00344">
    <property type="entry name" value="BCTRLSENSOR"/>
</dbReference>
<dbReference type="Pfam" id="PF02518">
    <property type="entry name" value="HATPase_c"/>
    <property type="match status" value="1"/>
</dbReference>
<dbReference type="SUPFAM" id="SSF47384">
    <property type="entry name" value="Homodimeric domain of signal transducing histidine kinase"/>
    <property type="match status" value="1"/>
</dbReference>
<dbReference type="InterPro" id="IPR013656">
    <property type="entry name" value="PAS_4"/>
</dbReference>
<dbReference type="SUPFAM" id="SSF55874">
    <property type="entry name" value="ATPase domain of HSP90 chaperone/DNA topoisomerase II/histidine kinase"/>
    <property type="match status" value="1"/>
</dbReference>
<dbReference type="InterPro" id="IPR004358">
    <property type="entry name" value="Sig_transdc_His_kin-like_C"/>
</dbReference>
<dbReference type="InterPro" id="IPR003661">
    <property type="entry name" value="HisK_dim/P_dom"/>
</dbReference>
<evidence type="ECO:0000256" key="5">
    <source>
        <dbReference type="ARBA" id="ARBA00022777"/>
    </source>
</evidence>
<evidence type="ECO:0000259" key="8">
    <source>
        <dbReference type="PROSITE" id="PS50113"/>
    </source>
</evidence>
<feature type="domain" description="PAC" evidence="8">
    <location>
        <begin position="529"/>
        <end position="582"/>
    </location>
</feature>
<dbReference type="FunFam" id="3.30.565.10:FF:000006">
    <property type="entry name" value="Sensor histidine kinase WalK"/>
    <property type="match status" value="1"/>
</dbReference>
<sequence>MAEPSHNNPDYSKKEGSHLPPALPQNIIPAAKEILDITRLNLSWDFMEVIPAPVFVKDLGHRFIACNRQFLDILSCKGYGSVLGKTTGELIGKINAEDHFASDRQVISSGSEVTYESSFPGDTEKLRIALITKSPLKSKDGSISAIAGIITDISRLKALQVQQEIHNNQLETLVARRTKELEQKNTRLLNEIAEKVSIQQEMLRFENRLEVALKAMKAGAWEFEPRSGKLEWSSKCYEIFDIEPGPVSLEKWMEKVHPEDIGRVKTQWSRISASMGWFELDFRIMSYGKPRWIRKSGYYLPGSHENGERITGVMADISEEKYFNDRLLDSQRFFKAIVEDQTELICRIRPDGSFTFVNQAFARFFGKPAPTLLTLTLREIIIPKDYAKIRRLLNLVKPVSTVVNFDHHLEKPGSGPAMMQWTIRAIYTEGDILSEYQFVGRDVTEVESSREALRRSEEMFRLIAENSNDIISIHPHDGTVEYVSPSVKNILGYTAEEITGSKAGTLIYEKDLPDISTLGKRLKKCPNPVLAAFRIKDHEGKLIWFESMIQPQYDSHGEATGKIIAVTRDISARKQAEAQQKLVEKQLKEANFTKDKFFSIIAHDLRSPFTSILGFSRLLNEEYDDFSDEDRKTMVQQILISTEHTFQLLDNLLAWAKTQMGHTCVYPEIFRLEGLINETVQLASAQAESKNISIKQLSNHQFEVKADVNMTKTVMRNLLSNAIKYSYEGAQIGVDSKREGDMVRITVTDYGTGIHADTLRILFSLDEKVISAKGTANEKGTGLGLILVREFVERNGGTISVESEYGKGSRFSFTLPSNPGKYPPAEHDPS</sequence>
<dbReference type="InterPro" id="IPR000014">
    <property type="entry name" value="PAS"/>
</dbReference>
<accession>A0A0S7C2Z9</accession>
<proteinExistence type="predicted"/>
<organism evidence="9">
    <name type="scientific">Lentimicrobium saccharophilum</name>
    <dbReference type="NCBI Taxonomy" id="1678841"/>
    <lineage>
        <taxon>Bacteria</taxon>
        <taxon>Pseudomonadati</taxon>
        <taxon>Bacteroidota</taxon>
        <taxon>Bacteroidia</taxon>
        <taxon>Bacteroidales</taxon>
        <taxon>Lentimicrobiaceae</taxon>
        <taxon>Lentimicrobium</taxon>
    </lineage>
</organism>
<reference evidence="9" key="1">
    <citation type="journal article" date="2015" name="Genome Announc.">
        <title>Draft Genome Sequence of Bacteroidales Strain TBC1, a Novel Isolate from a Methanogenic Wastewater Treatment System.</title>
        <authorList>
            <person name="Tourlousse D.M."/>
            <person name="Matsuura N."/>
            <person name="Sun L."/>
            <person name="Toyonaga M."/>
            <person name="Kuroda K."/>
            <person name="Ohashi A."/>
            <person name="Cruz R."/>
            <person name="Yamaguchi T."/>
            <person name="Sekiguchi Y."/>
        </authorList>
    </citation>
    <scope>NUCLEOTIDE SEQUENCE [LARGE SCALE GENOMIC DNA]</scope>
    <source>
        <strain evidence="9">TBC1</strain>
    </source>
</reference>
<dbReference type="EC" id="2.7.13.3" evidence="2"/>
<dbReference type="NCBIfam" id="TIGR00229">
    <property type="entry name" value="sensory_box"/>
    <property type="match status" value="2"/>
</dbReference>
<feature type="domain" description="PAS" evidence="7">
    <location>
        <begin position="330"/>
        <end position="394"/>
    </location>
</feature>
<dbReference type="OrthoDB" id="9781208at2"/>
<evidence type="ECO:0000259" key="6">
    <source>
        <dbReference type="PROSITE" id="PS50109"/>
    </source>
</evidence>
<evidence type="ECO:0000313" key="9">
    <source>
        <dbReference type="EMBL" id="GAP43798.1"/>
    </source>
</evidence>
<keyword evidence="5" id="KW-0418">Kinase</keyword>
<dbReference type="InterPro" id="IPR013655">
    <property type="entry name" value="PAS_fold_3"/>
</dbReference>
<keyword evidence="10" id="KW-1185">Reference proteome</keyword>
<dbReference type="InterPro" id="IPR005467">
    <property type="entry name" value="His_kinase_dom"/>
</dbReference>
<dbReference type="PANTHER" id="PTHR43304">
    <property type="entry name" value="PHYTOCHROME-LIKE PROTEIN CPH1"/>
    <property type="match status" value="1"/>
</dbReference>